<accession>A0A6H1ZHR5</accession>
<evidence type="ECO:0000313" key="2">
    <source>
        <dbReference type="EMBL" id="QJA62730.1"/>
    </source>
</evidence>
<proteinExistence type="predicted"/>
<dbReference type="EMBL" id="MT143880">
    <property type="protein sequence ID" value="QJB04344.1"/>
    <property type="molecule type" value="Genomic_DNA"/>
</dbReference>
<dbReference type="EMBL" id="MT144043">
    <property type="protein sequence ID" value="QJA47463.1"/>
    <property type="molecule type" value="Genomic_DNA"/>
</dbReference>
<evidence type="ECO:0000313" key="1">
    <source>
        <dbReference type="EMBL" id="QJA47463.1"/>
    </source>
</evidence>
<dbReference type="Gene3D" id="3.30.420.240">
    <property type="match status" value="1"/>
</dbReference>
<name>A0A6H1ZHR5_9ZZZZ</name>
<evidence type="ECO:0000313" key="4">
    <source>
        <dbReference type="EMBL" id="QJB04344.1"/>
    </source>
</evidence>
<evidence type="ECO:0000313" key="3">
    <source>
        <dbReference type="EMBL" id="QJA99853.1"/>
    </source>
</evidence>
<organism evidence="1">
    <name type="scientific">viral metagenome</name>
    <dbReference type="NCBI Taxonomy" id="1070528"/>
    <lineage>
        <taxon>unclassified sequences</taxon>
        <taxon>metagenomes</taxon>
        <taxon>organismal metagenomes</taxon>
    </lineage>
</organism>
<protein>
    <submittedName>
        <fullName evidence="1">Putative terminase</fullName>
    </submittedName>
</protein>
<dbReference type="AlphaFoldDB" id="A0A6H1ZHR5"/>
<sequence>MSEDQIRQHLDGEFIDFSNAPFSDKAIMNLLQPSLELEEAKEDHLYVTGWDIALKVDFSVGITLDVTTIPFKVVAFQRFSNVGWQVLYDSMRARHNQYNDICYFDATGLAQHIEEHLEDIAPNPIMISKSTGPNSIGKSELLVALIYALEQNYINSPFIKPMIEELRFYRWDDTKLRTDCVIALAMAFLAAKEAGFCNRAYRDQSFQAAPSTGASSEAGAIAGKFGLRGEMQIA</sequence>
<dbReference type="EMBL" id="MT143671">
    <property type="protein sequence ID" value="QJA99853.1"/>
    <property type="molecule type" value="Genomic_DNA"/>
</dbReference>
<reference evidence="1" key="1">
    <citation type="submission" date="2020-03" db="EMBL/GenBank/DDBJ databases">
        <title>The deep terrestrial virosphere.</title>
        <authorList>
            <person name="Holmfeldt K."/>
            <person name="Nilsson E."/>
            <person name="Simone D."/>
            <person name="Lopez-Fernandez M."/>
            <person name="Wu X."/>
            <person name="de Brujin I."/>
            <person name="Lundin D."/>
            <person name="Andersson A."/>
            <person name="Bertilsson S."/>
            <person name="Dopson M."/>
        </authorList>
    </citation>
    <scope>NUCLEOTIDE SEQUENCE</scope>
    <source>
        <strain evidence="3">MM171A00816</strain>
        <strain evidence="4">MM171B00332</strain>
        <strain evidence="2">MM415B00738</strain>
        <strain evidence="1">TM448A00672</strain>
    </source>
</reference>
<dbReference type="EMBL" id="MT141479">
    <property type="protein sequence ID" value="QJA62730.1"/>
    <property type="molecule type" value="Genomic_DNA"/>
</dbReference>
<gene>
    <name evidence="3" type="ORF">MM171A00816_0002</name>
    <name evidence="4" type="ORF">MM171B00332_0007</name>
    <name evidence="2" type="ORF">MM415B00738_0018</name>
    <name evidence="1" type="ORF">TM448A00672_0029</name>
</gene>